<dbReference type="PRINTS" id="PR00337">
    <property type="entry name" value="LEUILEVALBP"/>
</dbReference>
<evidence type="ECO:0000313" key="3">
    <source>
        <dbReference type="Proteomes" id="UP000249260"/>
    </source>
</evidence>
<dbReference type="InterPro" id="IPR017777">
    <property type="entry name" value="ABC_urea-bd_UrtA"/>
</dbReference>
<name>A0A328TS39_9BACL</name>
<dbReference type="EMBL" id="QLUW01000008">
    <property type="protein sequence ID" value="RAP73308.1"/>
    <property type="molecule type" value="Genomic_DNA"/>
</dbReference>
<dbReference type="GO" id="GO:0006865">
    <property type="term" value="P:amino acid transport"/>
    <property type="evidence" value="ECO:0007669"/>
    <property type="project" value="InterPro"/>
</dbReference>
<dbReference type="Proteomes" id="UP000249260">
    <property type="component" value="Unassembled WGS sequence"/>
</dbReference>
<dbReference type="Gene3D" id="3.40.50.2300">
    <property type="match status" value="2"/>
</dbReference>
<dbReference type="PROSITE" id="PS51257">
    <property type="entry name" value="PROKAR_LIPOPROTEIN"/>
    <property type="match status" value="1"/>
</dbReference>
<feature type="signal peptide" evidence="1">
    <location>
        <begin position="1"/>
        <end position="21"/>
    </location>
</feature>
<dbReference type="InterPro" id="IPR000709">
    <property type="entry name" value="Leu_Ile_Val-bd"/>
</dbReference>
<dbReference type="AlphaFoldDB" id="A0A328TS39"/>
<comment type="caution">
    <text evidence="2">The sequence shown here is derived from an EMBL/GenBank/DDBJ whole genome shotgun (WGS) entry which is preliminary data.</text>
</comment>
<dbReference type="PANTHER" id="PTHR47628">
    <property type="match status" value="1"/>
</dbReference>
<dbReference type="SUPFAM" id="SSF53822">
    <property type="entry name" value="Periplasmic binding protein-like I"/>
    <property type="match status" value="1"/>
</dbReference>
<organism evidence="2 3">
    <name type="scientific">Paenibacillus montanisoli</name>
    <dbReference type="NCBI Taxonomy" id="2081970"/>
    <lineage>
        <taxon>Bacteria</taxon>
        <taxon>Bacillati</taxon>
        <taxon>Bacillota</taxon>
        <taxon>Bacilli</taxon>
        <taxon>Bacillales</taxon>
        <taxon>Paenibacillaceae</taxon>
        <taxon>Paenibacillus</taxon>
    </lineage>
</organism>
<keyword evidence="1" id="KW-0732">Signal</keyword>
<protein>
    <submittedName>
        <fullName evidence="2">Urea ABC transporter substrate-binding protein</fullName>
    </submittedName>
</protein>
<dbReference type="NCBIfam" id="TIGR03407">
    <property type="entry name" value="urea_ABC_UrtA"/>
    <property type="match status" value="1"/>
</dbReference>
<dbReference type="CDD" id="cd06355">
    <property type="entry name" value="PBP1_FmdD-like"/>
    <property type="match status" value="1"/>
</dbReference>
<evidence type="ECO:0000313" key="2">
    <source>
        <dbReference type="EMBL" id="RAP73308.1"/>
    </source>
</evidence>
<feature type="chain" id="PRO_5038851437" evidence="1">
    <location>
        <begin position="22"/>
        <end position="414"/>
    </location>
</feature>
<dbReference type="PANTHER" id="PTHR47628:SF1">
    <property type="entry name" value="ALIPHATIC AMIDASE EXPRESSION-REGULATING PROTEIN"/>
    <property type="match status" value="1"/>
</dbReference>
<dbReference type="Pfam" id="PF13433">
    <property type="entry name" value="Peripla_BP_5"/>
    <property type="match status" value="1"/>
</dbReference>
<keyword evidence="3" id="KW-1185">Reference proteome</keyword>
<evidence type="ECO:0000256" key="1">
    <source>
        <dbReference type="SAM" id="SignalP"/>
    </source>
</evidence>
<gene>
    <name evidence="2" type="primary">urtA</name>
    <name evidence="2" type="ORF">DL346_27995</name>
</gene>
<dbReference type="OrthoDB" id="9783240at2"/>
<reference evidence="2 3" key="1">
    <citation type="submission" date="2018-06" db="EMBL/GenBank/DDBJ databases">
        <title>Paenibacillus montanisoli sp. nov., isolated from mountain area soil.</title>
        <authorList>
            <person name="Wu M."/>
        </authorList>
    </citation>
    <scope>NUCLEOTIDE SEQUENCE [LARGE SCALE GENOMIC DNA]</scope>
    <source>
        <strain evidence="2 3">RA17</strain>
    </source>
</reference>
<sequence>MRKNVWKSGVFVLLASMLVLAGCGKNENKAASTNEAESDSGNEIKVGILHSLSGTMAISEVSVKDAEMMAIDEINAKGGVLGKKLVPVVEDGASDWPTFAEKARKLISEDEVATVFGGWTSSSRKAMLPVFEELKSLLWYPVQYEGLEQSPNIMYTGATTNQQIVPAVSWLLENHGKRFFLLGSDYVFPRTANKIIKEQLKVESGELVGEEYTPLGHTDYATVIAKIKEAKPDVIFNTLNGDSNVAFFKQMKDAGISPKDITTLSVSVAEEEIRGIGVDVLAGTYAAWNYYQTTDTPANKTFVENYKKKYGADRVTADPIEAGYDAVYLWAAAVEKAGSTDVEKVKEAAKELEWDAPEGKVKIDGETQHLYKTVRIGEVQSDGQFKEVWNSGDPVKPDPYLKGYTWAASLSESK</sequence>
<proteinExistence type="predicted"/>
<accession>A0A328TS39</accession>
<dbReference type="InterPro" id="IPR028082">
    <property type="entry name" value="Peripla_BP_I"/>
</dbReference>